<accession>A0A7C8Z783</accession>
<feature type="chain" id="PRO_5028048788" evidence="1">
    <location>
        <begin position="18"/>
        <end position="117"/>
    </location>
</feature>
<evidence type="ECO:0000313" key="2">
    <source>
        <dbReference type="EMBL" id="MBA4635291.1"/>
    </source>
</evidence>
<dbReference type="AlphaFoldDB" id="A0A7C8Z783"/>
<evidence type="ECO:0000256" key="1">
    <source>
        <dbReference type="SAM" id="SignalP"/>
    </source>
</evidence>
<reference evidence="2" key="2">
    <citation type="submission" date="2020-07" db="EMBL/GenBank/DDBJ databases">
        <authorList>
            <person name="Vera ALvarez R."/>
            <person name="Arias-Moreno D.M."/>
            <person name="Jimenez-Jacinto V."/>
            <person name="Jimenez-Bremont J.F."/>
            <person name="Swaminathan K."/>
            <person name="Moose S.P."/>
            <person name="Guerrero-Gonzalez M.L."/>
            <person name="Marino-Ramirez L."/>
            <person name="Landsman D."/>
            <person name="Rodriguez-Kessler M."/>
            <person name="Delgado-Sanchez P."/>
        </authorList>
    </citation>
    <scope>NUCLEOTIDE SEQUENCE</scope>
    <source>
        <tissue evidence="2">Cladode</tissue>
    </source>
</reference>
<name>A0A7C8Z783_OPUST</name>
<sequence>MNLIHALKLNFLLSSQAFPAMQVLGAQRGHTATFSLFCGWFYGLPPLPATHECFLADLRPQIREWRSVIPLLKTTHHGGAPITQKYLYFNVCAFPFSPFYGPYVGWWEGYLSSPKSD</sequence>
<proteinExistence type="predicted"/>
<organism evidence="2">
    <name type="scientific">Opuntia streptacantha</name>
    <name type="common">Prickly pear cactus</name>
    <name type="synonym">Opuntia cardona</name>
    <dbReference type="NCBI Taxonomy" id="393608"/>
    <lineage>
        <taxon>Eukaryota</taxon>
        <taxon>Viridiplantae</taxon>
        <taxon>Streptophyta</taxon>
        <taxon>Embryophyta</taxon>
        <taxon>Tracheophyta</taxon>
        <taxon>Spermatophyta</taxon>
        <taxon>Magnoliopsida</taxon>
        <taxon>eudicotyledons</taxon>
        <taxon>Gunneridae</taxon>
        <taxon>Pentapetalae</taxon>
        <taxon>Caryophyllales</taxon>
        <taxon>Cactineae</taxon>
        <taxon>Cactaceae</taxon>
        <taxon>Opuntioideae</taxon>
        <taxon>Opuntia</taxon>
    </lineage>
</organism>
<keyword evidence="1" id="KW-0732">Signal</keyword>
<reference evidence="2" key="1">
    <citation type="journal article" date="2013" name="J. Plant Res.">
        <title>Effect of fungi and light on seed germination of three Opuntia species from semiarid lands of central Mexico.</title>
        <authorList>
            <person name="Delgado-Sanchez P."/>
            <person name="Jimenez-Bremont J.F."/>
            <person name="Guerrero-Gonzalez Mde L."/>
            <person name="Flores J."/>
        </authorList>
    </citation>
    <scope>NUCLEOTIDE SEQUENCE</scope>
    <source>
        <tissue evidence="2">Cladode</tissue>
    </source>
</reference>
<dbReference type="EMBL" id="GISG01094574">
    <property type="protein sequence ID" value="MBA4635291.1"/>
    <property type="molecule type" value="Transcribed_RNA"/>
</dbReference>
<feature type="signal peptide" evidence="1">
    <location>
        <begin position="1"/>
        <end position="17"/>
    </location>
</feature>
<protein>
    <submittedName>
        <fullName evidence="2">Uncharacterized protein</fullName>
    </submittedName>
</protein>